<reference evidence="1 2" key="1">
    <citation type="submission" date="2021-06" db="EMBL/GenBank/DDBJ databases">
        <authorList>
            <person name="Palmer J.M."/>
        </authorList>
    </citation>
    <scope>NUCLEOTIDE SEQUENCE [LARGE SCALE GENOMIC DNA]</scope>
    <source>
        <strain evidence="2">if_2019</strain>
        <tissue evidence="1">Muscle</tissue>
    </source>
</reference>
<accession>A0ABV0V8F0</accession>
<evidence type="ECO:0000313" key="1">
    <source>
        <dbReference type="EMBL" id="MEQ2252711.1"/>
    </source>
</evidence>
<organism evidence="1 2">
    <name type="scientific">Ilyodon furcidens</name>
    <name type="common">goldbreast splitfin</name>
    <dbReference type="NCBI Taxonomy" id="33524"/>
    <lineage>
        <taxon>Eukaryota</taxon>
        <taxon>Metazoa</taxon>
        <taxon>Chordata</taxon>
        <taxon>Craniata</taxon>
        <taxon>Vertebrata</taxon>
        <taxon>Euteleostomi</taxon>
        <taxon>Actinopterygii</taxon>
        <taxon>Neopterygii</taxon>
        <taxon>Teleostei</taxon>
        <taxon>Neoteleostei</taxon>
        <taxon>Acanthomorphata</taxon>
        <taxon>Ovalentaria</taxon>
        <taxon>Atherinomorphae</taxon>
        <taxon>Cyprinodontiformes</taxon>
        <taxon>Goodeidae</taxon>
        <taxon>Ilyodon</taxon>
    </lineage>
</organism>
<proteinExistence type="predicted"/>
<dbReference type="EMBL" id="JAHRIQ010095620">
    <property type="protein sequence ID" value="MEQ2252711.1"/>
    <property type="molecule type" value="Genomic_DNA"/>
</dbReference>
<gene>
    <name evidence="1" type="ORF">ILYODFUR_024629</name>
</gene>
<protein>
    <submittedName>
        <fullName evidence="1">Uncharacterized protein</fullName>
    </submittedName>
</protein>
<dbReference type="Proteomes" id="UP001482620">
    <property type="component" value="Unassembled WGS sequence"/>
</dbReference>
<name>A0ABV0V8F0_9TELE</name>
<evidence type="ECO:0000313" key="2">
    <source>
        <dbReference type="Proteomes" id="UP001482620"/>
    </source>
</evidence>
<keyword evidence="2" id="KW-1185">Reference proteome</keyword>
<sequence>MLVALKVMGSMSHHVKNAGQTGGYDDVMMSSRRTQYLRFQRFHKSSSKSRWSLEAALKKKTHLSRLPTFIFRKMNESLTMQSPVTWS</sequence>
<comment type="caution">
    <text evidence="1">The sequence shown here is derived from an EMBL/GenBank/DDBJ whole genome shotgun (WGS) entry which is preliminary data.</text>
</comment>